<dbReference type="InterPro" id="IPR050408">
    <property type="entry name" value="HGPRT"/>
</dbReference>
<dbReference type="GO" id="GO:0032264">
    <property type="term" value="P:IMP salvage"/>
    <property type="evidence" value="ECO:0007669"/>
    <property type="project" value="TreeGrafter"/>
</dbReference>
<dbReference type="GO" id="GO:0000287">
    <property type="term" value="F:magnesium ion binding"/>
    <property type="evidence" value="ECO:0007669"/>
    <property type="project" value="TreeGrafter"/>
</dbReference>
<dbReference type="GO" id="GO:0032263">
    <property type="term" value="P:GMP salvage"/>
    <property type="evidence" value="ECO:0007669"/>
    <property type="project" value="TreeGrafter"/>
</dbReference>
<dbReference type="CDD" id="cd06223">
    <property type="entry name" value="PRTases_typeI"/>
    <property type="match status" value="1"/>
</dbReference>
<dbReference type="SUPFAM" id="SSF53271">
    <property type="entry name" value="PRTase-like"/>
    <property type="match status" value="1"/>
</dbReference>
<dbReference type="InterPro" id="IPR000836">
    <property type="entry name" value="PRTase_dom"/>
</dbReference>
<dbReference type="InterPro" id="IPR029057">
    <property type="entry name" value="PRTase-like"/>
</dbReference>
<protein>
    <submittedName>
        <fullName evidence="4">Hypoxanthine-guanine phosphoribosyltransferase</fullName>
    </submittedName>
</protein>
<dbReference type="GO" id="GO:0006178">
    <property type="term" value="P:guanine salvage"/>
    <property type="evidence" value="ECO:0007669"/>
    <property type="project" value="TreeGrafter"/>
</dbReference>
<comment type="catalytic activity">
    <reaction evidence="1">
        <text>GMP + diphosphate = guanine + 5-phospho-alpha-D-ribose 1-diphosphate</text>
        <dbReference type="Rhea" id="RHEA:25424"/>
        <dbReference type="ChEBI" id="CHEBI:16235"/>
        <dbReference type="ChEBI" id="CHEBI:33019"/>
        <dbReference type="ChEBI" id="CHEBI:58017"/>
        <dbReference type="ChEBI" id="CHEBI:58115"/>
        <dbReference type="EC" id="2.4.2.8"/>
    </reaction>
    <physiologicalReaction direction="right-to-left" evidence="1">
        <dbReference type="Rhea" id="RHEA:25426"/>
    </physiologicalReaction>
</comment>
<evidence type="ECO:0000256" key="1">
    <source>
        <dbReference type="ARBA" id="ARBA00048811"/>
    </source>
</evidence>
<comment type="caution">
    <text evidence="4">The sequence shown here is derived from an EMBL/GenBank/DDBJ whole genome shotgun (WGS) entry which is preliminary data.</text>
</comment>
<reference evidence="4 5" key="1">
    <citation type="submission" date="2017-01" db="EMBL/GenBank/DDBJ databases">
        <title>Novel large sulfur bacteria in the metagenomes of groundwater-fed chemosynthetic microbial mats in the Lake Huron basin.</title>
        <authorList>
            <person name="Sharrar A.M."/>
            <person name="Flood B.E."/>
            <person name="Bailey J.V."/>
            <person name="Jones D.S."/>
            <person name="Biddanda B."/>
            <person name="Ruberg S.A."/>
            <person name="Marcus D.N."/>
            <person name="Dick G.J."/>
        </authorList>
    </citation>
    <scope>NUCLEOTIDE SEQUENCE [LARGE SCALE GENOMIC DNA]</scope>
    <source>
        <strain evidence="4">A8</strain>
    </source>
</reference>
<keyword evidence="4" id="KW-0328">Glycosyltransferase</keyword>
<dbReference type="NCBIfam" id="NF006605">
    <property type="entry name" value="PRK09162.1"/>
    <property type="match status" value="1"/>
</dbReference>
<proteinExistence type="predicted"/>
<feature type="domain" description="Phosphoribosyltransferase" evidence="3">
    <location>
        <begin position="24"/>
        <end position="146"/>
    </location>
</feature>
<dbReference type="Pfam" id="PF00156">
    <property type="entry name" value="Pribosyltran"/>
    <property type="match status" value="1"/>
</dbReference>
<dbReference type="Gene3D" id="3.40.50.2020">
    <property type="match status" value="1"/>
</dbReference>
<accession>A0A1Y1QHT5</accession>
<sequence>MVITSADAALAMAEADLLYSAEDITVTLDKMAAEITAKLADKNPLVLCVMTGGVILTGHLLTRLAFPLEQDYLHATRYRGATSGSKTITWLHKPDTSLAERHVLLVDDILDEGYTLREITHWCREQGAASVNVAVLADKQHARRVDGVRRDFSALELPDRYVFGFGMDYKEYWRNANGIYAVKGL</sequence>
<dbReference type="PANTHER" id="PTHR43340:SF1">
    <property type="entry name" value="HYPOXANTHINE PHOSPHORIBOSYLTRANSFERASE"/>
    <property type="match status" value="1"/>
</dbReference>
<evidence type="ECO:0000256" key="2">
    <source>
        <dbReference type="ARBA" id="ARBA00049402"/>
    </source>
</evidence>
<dbReference type="Proteomes" id="UP000192491">
    <property type="component" value="Unassembled WGS sequence"/>
</dbReference>
<evidence type="ECO:0000313" key="5">
    <source>
        <dbReference type="Proteomes" id="UP000192491"/>
    </source>
</evidence>
<dbReference type="PANTHER" id="PTHR43340">
    <property type="entry name" value="HYPOXANTHINE-GUANINE PHOSPHORIBOSYLTRANSFERASE"/>
    <property type="match status" value="1"/>
</dbReference>
<comment type="catalytic activity">
    <reaction evidence="2">
        <text>IMP + diphosphate = hypoxanthine + 5-phospho-alpha-D-ribose 1-diphosphate</text>
        <dbReference type="Rhea" id="RHEA:17973"/>
        <dbReference type="ChEBI" id="CHEBI:17368"/>
        <dbReference type="ChEBI" id="CHEBI:33019"/>
        <dbReference type="ChEBI" id="CHEBI:58017"/>
        <dbReference type="ChEBI" id="CHEBI:58053"/>
        <dbReference type="EC" id="2.4.2.8"/>
    </reaction>
    <physiologicalReaction direction="right-to-left" evidence="2">
        <dbReference type="Rhea" id="RHEA:17975"/>
    </physiologicalReaction>
</comment>
<evidence type="ECO:0000313" key="4">
    <source>
        <dbReference type="EMBL" id="OQX06017.1"/>
    </source>
</evidence>
<dbReference type="GO" id="GO:0005829">
    <property type="term" value="C:cytosol"/>
    <property type="evidence" value="ECO:0007669"/>
    <property type="project" value="TreeGrafter"/>
</dbReference>
<name>A0A1Y1QHT5_9GAMM</name>
<keyword evidence="4" id="KW-0808">Transferase</keyword>
<organism evidence="4 5">
    <name type="scientific">Thiothrix lacustris</name>
    <dbReference type="NCBI Taxonomy" id="525917"/>
    <lineage>
        <taxon>Bacteria</taxon>
        <taxon>Pseudomonadati</taxon>
        <taxon>Pseudomonadota</taxon>
        <taxon>Gammaproteobacteria</taxon>
        <taxon>Thiotrichales</taxon>
        <taxon>Thiotrichaceae</taxon>
        <taxon>Thiothrix</taxon>
    </lineage>
</organism>
<dbReference type="GO" id="GO:0004422">
    <property type="term" value="F:hypoxanthine phosphoribosyltransferase activity"/>
    <property type="evidence" value="ECO:0007669"/>
    <property type="project" value="TreeGrafter"/>
</dbReference>
<dbReference type="EMBL" id="MTEJ01000263">
    <property type="protein sequence ID" value="OQX06017.1"/>
    <property type="molecule type" value="Genomic_DNA"/>
</dbReference>
<evidence type="ECO:0000259" key="3">
    <source>
        <dbReference type="Pfam" id="PF00156"/>
    </source>
</evidence>
<dbReference type="GO" id="GO:0046100">
    <property type="term" value="P:hypoxanthine metabolic process"/>
    <property type="evidence" value="ECO:0007669"/>
    <property type="project" value="TreeGrafter"/>
</dbReference>
<gene>
    <name evidence="4" type="ORF">BWK73_32040</name>
</gene>
<dbReference type="AlphaFoldDB" id="A0A1Y1QHT5"/>